<feature type="chain" id="PRO_5025477730" evidence="1">
    <location>
        <begin position="19"/>
        <end position="314"/>
    </location>
</feature>
<dbReference type="EMBL" id="VEVO01000008">
    <property type="protein sequence ID" value="KAF0038469.1"/>
    <property type="molecule type" value="Genomic_DNA"/>
</dbReference>
<reference evidence="2 3" key="1">
    <citation type="submission" date="2019-06" db="EMBL/GenBank/DDBJ databases">
        <title>Draft genomes of female and male turbot (Scophthalmus maximus).</title>
        <authorList>
            <person name="Xu H."/>
            <person name="Xu X.-W."/>
            <person name="Shao C."/>
            <person name="Chen S."/>
        </authorList>
    </citation>
    <scope>NUCLEOTIDE SEQUENCE [LARGE SCALE GENOMIC DNA]</scope>
    <source>
        <strain evidence="2">Ysfricsl-2016a</strain>
        <tissue evidence="2">Blood</tissue>
    </source>
</reference>
<dbReference type="Proteomes" id="UP000438429">
    <property type="component" value="Unassembled WGS sequence"/>
</dbReference>
<feature type="signal peptide" evidence="1">
    <location>
        <begin position="1"/>
        <end position="18"/>
    </location>
</feature>
<sequence length="314" mass="35846">MPIPRLHVLMVRLVVCHSCSTGTYLFPRVGALLTFEDRSLAQQASGNRHKIRSRVYAHTIFGLALKMLFKNTKPNQRPPLSNVHPHINFNNTIQHTSDSYRDFKLNRMRCGMMFANRGCNKRKFYHHSSLPLEKKRFKSRPHFSEHDPAQVVFFQVNWMTAVASVYHLSPAAGPAKPYARTQGGLSHGGLVLWSTAEAKPPDHMGTNNAVSHYHIFSDKIACRNFCKHGSFVMEVWRYKDESEADPDLTFRVRYVCLENGITLRMHQTNGTERVIRCNTTVVAVVTMTCDCDSHSAKATVRHAFTRRNSHNIKP</sequence>
<organism evidence="2 3">
    <name type="scientific">Scophthalmus maximus</name>
    <name type="common">Turbot</name>
    <name type="synonym">Psetta maxima</name>
    <dbReference type="NCBI Taxonomy" id="52904"/>
    <lineage>
        <taxon>Eukaryota</taxon>
        <taxon>Metazoa</taxon>
        <taxon>Chordata</taxon>
        <taxon>Craniata</taxon>
        <taxon>Vertebrata</taxon>
        <taxon>Euteleostomi</taxon>
        <taxon>Actinopterygii</taxon>
        <taxon>Neopterygii</taxon>
        <taxon>Teleostei</taxon>
        <taxon>Neoteleostei</taxon>
        <taxon>Acanthomorphata</taxon>
        <taxon>Carangaria</taxon>
        <taxon>Pleuronectiformes</taxon>
        <taxon>Pleuronectoidei</taxon>
        <taxon>Scophthalmidae</taxon>
        <taxon>Scophthalmus</taxon>
    </lineage>
</organism>
<protein>
    <submittedName>
        <fullName evidence="2">Uncharacterized protein</fullName>
    </submittedName>
</protein>
<keyword evidence="1" id="KW-0732">Signal</keyword>
<dbReference type="AlphaFoldDB" id="A0A6A4T0D1"/>
<comment type="caution">
    <text evidence="2">The sequence shown here is derived from an EMBL/GenBank/DDBJ whole genome shotgun (WGS) entry which is preliminary data.</text>
</comment>
<evidence type="ECO:0000256" key="1">
    <source>
        <dbReference type="SAM" id="SignalP"/>
    </source>
</evidence>
<name>A0A6A4T0D1_SCOMX</name>
<evidence type="ECO:0000313" key="2">
    <source>
        <dbReference type="EMBL" id="KAF0038469.1"/>
    </source>
</evidence>
<evidence type="ECO:0000313" key="3">
    <source>
        <dbReference type="Proteomes" id="UP000438429"/>
    </source>
</evidence>
<gene>
    <name evidence="2" type="ORF">F2P81_008953</name>
</gene>
<proteinExistence type="predicted"/>
<accession>A0A6A4T0D1</accession>